<sequence length="339" mass="37355">MMTKRLYRTLIITSIIVLTIYYAGNVLMPLIFSGFCAMFVHPLVKRFESIGLPLVASSLIVVLLLVIVVGTIISLFIYEGTGIIQELPMFGVQEVMENPVDAIDKKVAINLESYREHIFSAVASFKEKVIAIIPETIININNAIIFMVSCPIYIFFMLISRSSIRKFYYTSFENKRQHMGNEILNEIEHVYIQYLKGLSYVMMIVATLTSIGLLALGIDYAIFIGILAGLLTLVPYVGVIISAAIPVAIAVLTKDSLWYALGVVGIFAVVQFLEGNFITPKIMGGQVEVNPLMVIVGIVIFGAIGGIVGMILTIPILALLKIIAKYVPGWKPLENLLSV</sequence>
<dbReference type="OrthoDB" id="9793390at2"/>
<keyword evidence="4" id="KW-1003">Cell membrane</keyword>
<feature type="transmembrane region" description="Helical" evidence="8">
    <location>
        <begin position="54"/>
        <end position="78"/>
    </location>
</feature>
<gene>
    <name evidence="9" type="ORF">DNU06_03975</name>
</gene>
<evidence type="ECO:0000256" key="6">
    <source>
        <dbReference type="ARBA" id="ARBA00022989"/>
    </source>
</evidence>
<keyword evidence="7 8" id="KW-0472">Membrane</keyword>
<keyword evidence="3" id="KW-0813">Transport</keyword>
<keyword evidence="5 8" id="KW-0812">Transmembrane</keyword>
<name>A0A2W1NED5_9FLAO</name>
<comment type="caution">
    <text evidence="9">The sequence shown here is derived from an EMBL/GenBank/DDBJ whole genome shotgun (WGS) entry which is preliminary data.</text>
</comment>
<feature type="transmembrane region" description="Helical" evidence="8">
    <location>
        <begin position="137"/>
        <end position="159"/>
    </location>
</feature>
<feature type="transmembrane region" description="Helical" evidence="8">
    <location>
        <begin position="256"/>
        <end position="273"/>
    </location>
</feature>
<feature type="transmembrane region" description="Helical" evidence="8">
    <location>
        <begin position="222"/>
        <end position="249"/>
    </location>
</feature>
<evidence type="ECO:0000256" key="4">
    <source>
        <dbReference type="ARBA" id="ARBA00022475"/>
    </source>
</evidence>
<dbReference type="GO" id="GO:0055085">
    <property type="term" value="P:transmembrane transport"/>
    <property type="evidence" value="ECO:0007669"/>
    <property type="project" value="TreeGrafter"/>
</dbReference>
<evidence type="ECO:0000256" key="3">
    <source>
        <dbReference type="ARBA" id="ARBA00022448"/>
    </source>
</evidence>
<evidence type="ECO:0000256" key="5">
    <source>
        <dbReference type="ARBA" id="ARBA00022692"/>
    </source>
</evidence>
<evidence type="ECO:0000313" key="10">
    <source>
        <dbReference type="Proteomes" id="UP000249248"/>
    </source>
</evidence>
<dbReference type="InterPro" id="IPR002549">
    <property type="entry name" value="AI-2E-like"/>
</dbReference>
<comment type="similarity">
    <text evidence="2">Belongs to the autoinducer-2 exporter (AI-2E) (TC 2.A.86) family.</text>
</comment>
<dbReference type="GO" id="GO:0005886">
    <property type="term" value="C:plasma membrane"/>
    <property type="evidence" value="ECO:0007669"/>
    <property type="project" value="UniProtKB-SubCell"/>
</dbReference>
<keyword evidence="10" id="KW-1185">Reference proteome</keyword>
<evidence type="ECO:0000313" key="9">
    <source>
        <dbReference type="EMBL" id="PZE17785.1"/>
    </source>
</evidence>
<comment type="subcellular location">
    <subcellularLocation>
        <location evidence="1">Cell membrane</location>
        <topology evidence="1">Multi-pass membrane protein</topology>
    </subcellularLocation>
</comment>
<dbReference type="PANTHER" id="PTHR21716">
    <property type="entry name" value="TRANSMEMBRANE PROTEIN"/>
    <property type="match status" value="1"/>
</dbReference>
<feature type="transmembrane region" description="Helical" evidence="8">
    <location>
        <begin position="197"/>
        <end position="216"/>
    </location>
</feature>
<accession>A0A2W1NED5</accession>
<dbReference type="RefSeq" id="WP_111061936.1">
    <property type="nucleotide sequence ID" value="NZ_JBHUCU010000002.1"/>
</dbReference>
<keyword evidence="6 8" id="KW-1133">Transmembrane helix</keyword>
<evidence type="ECO:0008006" key="11">
    <source>
        <dbReference type="Google" id="ProtNLM"/>
    </source>
</evidence>
<dbReference type="EMBL" id="QKSB01000002">
    <property type="protein sequence ID" value="PZE17785.1"/>
    <property type="molecule type" value="Genomic_DNA"/>
</dbReference>
<reference evidence="9 10" key="1">
    <citation type="submission" date="2018-06" db="EMBL/GenBank/DDBJ databases">
        <title>The draft genome sequence of Crocinitomix sp. SM1701.</title>
        <authorList>
            <person name="Zhang X."/>
        </authorList>
    </citation>
    <scope>NUCLEOTIDE SEQUENCE [LARGE SCALE GENOMIC DNA]</scope>
    <source>
        <strain evidence="9 10">SM1701</strain>
    </source>
</reference>
<organism evidence="9 10">
    <name type="scientific">Putridiphycobacter roseus</name>
    <dbReference type="NCBI Taxonomy" id="2219161"/>
    <lineage>
        <taxon>Bacteria</taxon>
        <taxon>Pseudomonadati</taxon>
        <taxon>Bacteroidota</taxon>
        <taxon>Flavobacteriia</taxon>
        <taxon>Flavobacteriales</taxon>
        <taxon>Crocinitomicaceae</taxon>
        <taxon>Putridiphycobacter</taxon>
    </lineage>
</organism>
<evidence type="ECO:0000256" key="8">
    <source>
        <dbReference type="SAM" id="Phobius"/>
    </source>
</evidence>
<dbReference type="Pfam" id="PF01594">
    <property type="entry name" value="AI-2E_transport"/>
    <property type="match status" value="1"/>
</dbReference>
<dbReference type="AlphaFoldDB" id="A0A2W1NED5"/>
<dbReference type="PANTHER" id="PTHR21716:SF53">
    <property type="entry name" value="PERMEASE PERM-RELATED"/>
    <property type="match status" value="1"/>
</dbReference>
<evidence type="ECO:0000256" key="2">
    <source>
        <dbReference type="ARBA" id="ARBA00009773"/>
    </source>
</evidence>
<protein>
    <recommendedName>
        <fullName evidence="11">AI-2E family transporter</fullName>
    </recommendedName>
</protein>
<proteinExistence type="inferred from homology"/>
<feature type="transmembrane region" description="Helical" evidence="8">
    <location>
        <begin position="293"/>
        <end position="320"/>
    </location>
</feature>
<evidence type="ECO:0000256" key="7">
    <source>
        <dbReference type="ARBA" id="ARBA00023136"/>
    </source>
</evidence>
<dbReference type="Proteomes" id="UP000249248">
    <property type="component" value="Unassembled WGS sequence"/>
</dbReference>
<evidence type="ECO:0000256" key="1">
    <source>
        <dbReference type="ARBA" id="ARBA00004651"/>
    </source>
</evidence>
<feature type="transmembrane region" description="Helical" evidence="8">
    <location>
        <begin position="7"/>
        <end position="24"/>
    </location>
</feature>